<dbReference type="GO" id="GO:0006508">
    <property type="term" value="P:proteolysis"/>
    <property type="evidence" value="ECO:0007669"/>
    <property type="project" value="UniProtKB-KW"/>
</dbReference>
<dbReference type="PANTHER" id="PTHR32481">
    <property type="entry name" value="AMINOPEPTIDASE"/>
    <property type="match status" value="1"/>
</dbReference>
<proteinExistence type="inferred from homology"/>
<dbReference type="SUPFAM" id="SSF53187">
    <property type="entry name" value="Zn-dependent exopeptidases"/>
    <property type="match status" value="1"/>
</dbReference>
<dbReference type="SUPFAM" id="SSF101821">
    <property type="entry name" value="Aminopeptidase/glucanase lid domain"/>
    <property type="match status" value="1"/>
</dbReference>
<dbReference type="CDD" id="cd05656">
    <property type="entry name" value="M42_Frv"/>
    <property type="match status" value="1"/>
</dbReference>
<dbReference type="OrthoDB" id="9772053at2"/>
<keyword evidence="10" id="KW-1185">Reference proteome</keyword>
<evidence type="ECO:0000256" key="4">
    <source>
        <dbReference type="ARBA" id="ARBA00022723"/>
    </source>
</evidence>
<feature type="binding site" evidence="8">
    <location>
        <position position="183"/>
    </location>
    <ligand>
        <name>Zn(2+)</name>
        <dbReference type="ChEBI" id="CHEBI:29105"/>
        <label>1</label>
    </ligand>
</feature>
<organism evidence="9 10">
    <name type="scientific">Culicoidibacter larvae</name>
    <dbReference type="NCBI Taxonomy" id="2579976"/>
    <lineage>
        <taxon>Bacteria</taxon>
        <taxon>Bacillati</taxon>
        <taxon>Bacillota</taxon>
        <taxon>Culicoidibacteria</taxon>
        <taxon>Culicoidibacterales</taxon>
        <taxon>Culicoidibacteraceae</taxon>
        <taxon>Culicoidibacter</taxon>
    </lineage>
</organism>
<dbReference type="InterPro" id="IPR051464">
    <property type="entry name" value="Peptidase_M42_aminopept"/>
</dbReference>
<protein>
    <submittedName>
        <fullName evidence="9">M42 family metallopeptidase</fullName>
    </submittedName>
</protein>
<keyword evidence="3" id="KW-0645">Protease</keyword>
<dbReference type="Proteomes" id="UP000306912">
    <property type="component" value="Unassembled WGS sequence"/>
</dbReference>
<sequence>MCSMDKQWQLMYDLTMADAPSGNEKEARDVMQRFVKPLADKVEVDRLGSLIAVQNGAENGPKIMVAGHLDEIGFMVTRITDGGYIKFQTLGGWWGQNMLSQRVTVTNRDGKKFVGVIGSKPPHILPADERNKPADIKDMYIDLGVDSKEEVAALGIRPGDTITPYCESMKMANEKYLLAKAWDNRVGCAVAALVLEQLKDKKVDGTVYGVGTVQEEVGCRGAQTSSYKIQPDIGFAVDVCISQSLGVTEENVLSKLGGGPALGLFDAGMIGHKALREFVENIADELNIPYQYDSMAGGATDGAKIHMIHEGTPTINVSIPSRYIHSNVSIIHQDDIDNAVKLIVAAIERLDNKTVETITYGK</sequence>
<dbReference type="Pfam" id="PF05343">
    <property type="entry name" value="Peptidase_M42"/>
    <property type="match status" value="1"/>
</dbReference>
<dbReference type="InParanoid" id="A0A5R8Q7R5"/>
<gene>
    <name evidence="9" type="ORF">FEZ08_10475</name>
</gene>
<evidence type="ECO:0000313" key="9">
    <source>
        <dbReference type="EMBL" id="TLG71513.1"/>
    </source>
</evidence>
<feature type="binding site" evidence="8">
    <location>
        <position position="183"/>
    </location>
    <ligand>
        <name>Zn(2+)</name>
        <dbReference type="ChEBI" id="CHEBI:29105"/>
        <label>2</label>
    </ligand>
</feature>
<dbReference type="GO" id="GO:0046872">
    <property type="term" value="F:metal ion binding"/>
    <property type="evidence" value="ECO:0007669"/>
    <property type="project" value="UniProtKB-UniRule"/>
</dbReference>
<dbReference type="PIRSF" id="PIRSF001123">
    <property type="entry name" value="PepA_GA"/>
    <property type="match status" value="1"/>
</dbReference>
<evidence type="ECO:0000256" key="6">
    <source>
        <dbReference type="PIRNR" id="PIRNR001123"/>
    </source>
</evidence>
<evidence type="ECO:0000256" key="1">
    <source>
        <dbReference type="ARBA" id="ARBA00006272"/>
    </source>
</evidence>
<evidence type="ECO:0000313" key="10">
    <source>
        <dbReference type="Proteomes" id="UP000306912"/>
    </source>
</evidence>
<evidence type="ECO:0000256" key="7">
    <source>
        <dbReference type="PIRSR" id="PIRSR001123-1"/>
    </source>
</evidence>
<accession>A0A5R8Q7R5</accession>
<name>A0A5R8Q7R5_9FIRM</name>
<dbReference type="Gene3D" id="2.40.30.40">
    <property type="entry name" value="Peptidase M42, domain 2"/>
    <property type="match status" value="1"/>
</dbReference>
<comment type="caution">
    <text evidence="9">The sequence shown here is derived from an EMBL/GenBank/DDBJ whole genome shotgun (WGS) entry which is preliminary data.</text>
</comment>
<feature type="active site" description="Proton acceptor" evidence="7">
    <location>
        <position position="215"/>
    </location>
</feature>
<evidence type="ECO:0000256" key="3">
    <source>
        <dbReference type="ARBA" id="ARBA00022670"/>
    </source>
</evidence>
<feature type="binding site" evidence="8">
    <location>
        <position position="216"/>
    </location>
    <ligand>
        <name>Zn(2+)</name>
        <dbReference type="ChEBI" id="CHEBI:29105"/>
        <label>2</label>
    </ligand>
</feature>
<dbReference type="InterPro" id="IPR008007">
    <property type="entry name" value="Peptidase_M42"/>
</dbReference>
<dbReference type="AlphaFoldDB" id="A0A5R8Q7R5"/>
<reference evidence="9 10" key="1">
    <citation type="submission" date="2019-05" db="EMBL/GenBank/DDBJ databases">
        <title>Culicoidintestinum kansasii gen. nov., sp. nov. from the gastrointestinal tract of the biting midge, Culicoides sonorensis.</title>
        <authorList>
            <person name="Neupane S."/>
            <person name="Ghosh A."/>
            <person name="Gunther S."/>
            <person name="Martin K."/>
            <person name="Zurek L."/>
        </authorList>
    </citation>
    <scope>NUCLEOTIDE SEQUENCE [LARGE SCALE GENOMIC DNA]</scope>
    <source>
        <strain evidence="9 10">CS-1</strain>
    </source>
</reference>
<feature type="binding site" evidence="8">
    <location>
        <position position="238"/>
    </location>
    <ligand>
        <name>Zn(2+)</name>
        <dbReference type="ChEBI" id="CHEBI:29105"/>
        <label>1</label>
    </ligand>
</feature>
<evidence type="ECO:0000256" key="5">
    <source>
        <dbReference type="ARBA" id="ARBA00022801"/>
    </source>
</evidence>
<comment type="cofactor">
    <cofactor evidence="8">
        <name>a divalent metal cation</name>
        <dbReference type="ChEBI" id="CHEBI:60240"/>
    </cofactor>
    <text evidence="8">Binds 2 divalent metal cations per subunit.</text>
</comment>
<dbReference type="GO" id="GO:0004177">
    <property type="term" value="F:aminopeptidase activity"/>
    <property type="evidence" value="ECO:0007669"/>
    <property type="project" value="UniProtKB-UniRule"/>
</dbReference>
<evidence type="ECO:0000256" key="8">
    <source>
        <dbReference type="PIRSR" id="PIRSR001123-2"/>
    </source>
</evidence>
<dbReference type="EMBL" id="VBWP01000011">
    <property type="protein sequence ID" value="TLG71513.1"/>
    <property type="molecule type" value="Genomic_DNA"/>
</dbReference>
<dbReference type="PANTHER" id="PTHR32481:SF21">
    <property type="entry name" value="AMINOPEPTIDASE YSDC-RELATED"/>
    <property type="match status" value="1"/>
</dbReference>
<comment type="similarity">
    <text evidence="1 6">Belongs to the peptidase M42 family.</text>
</comment>
<dbReference type="FunCoup" id="A0A5R8Q7R5">
    <property type="interactions" value="33"/>
</dbReference>
<dbReference type="RefSeq" id="WP_138192136.1">
    <property type="nucleotide sequence ID" value="NZ_VBWP01000011.1"/>
</dbReference>
<keyword evidence="2" id="KW-0031">Aminopeptidase</keyword>
<feature type="binding site" evidence="8">
    <location>
        <position position="68"/>
    </location>
    <ligand>
        <name>Zn(2+)</name>
        <dbReference type="ChEBI" id="CHEBI:29105"/>
        <label>1</label>
    </ligand>
</feature>
<evidence type="ECO:0000256" key="2">
    <source>
        <dbReference type="ARBA" id="ARBA00022438"/>
    </source>
</evidence>
<dbReference type="InterPro" id="IPR023367">
    <property type="entry name" value="Peptidase_M42_dom2"/>
</dbReference>
<keyword evidence="5" id="KW-0378">Hydrolase</keyword>
<keyword evidence="4 8" id="KW-0479">Metal-binding</keyword>
<dbReference type="Gene3D" id="3.40.630.10">
    <property type="entry name" value="Zn peptidases"/>
    <property type="match status" value="1"/>
</dbReference>
<feature type="binding site" evidence="8">
    <location>
        <position position="325"/>
    </location>
    <ligand>
        <name>Zn(2+)</name>
        <dbReference type="ChEBI" id="CHEBI:29105"/>
        <label>2</label>
    </ligand>
</feature>